<evidence type="ECO:0000313" key="3">
    <source>
        <dbReference type="Proteomes" id="UP000339249"/>
    </source>
</evidence>
<dbReference type="SUPFAM" id="SSF52540">
    <property type="entry name" value="P-loop containing nucleoside triphosphate hydrolases"/>
    <property type="match status" value="1"/>
</dbReference>
<dbReference type="Proteomes" id="UP000339249">
    <property type="component" value="Unassembled WGS sequence"/>
</dbReference>
<dbReference type="Gene3D" id="3.40.50.300">
    <property type="entry name" value="P-loop containing nucleotide triphosphate hydrolases"/>
    <property type="match status" value="1"/>
</dbReference>
<dbReference type="EMBL" id="CABDVU010000001">
    <property type="protein sequence ID" value="VTN14542.1"/>
    <property type="molecule type" value="Genomic_DNA"/>
</dbReference>
<keyword evidence="2" id="KW-0067">ATP-binding</keyword>
<reference evidence="2 3" key="1">
    <citation type="submission" date="2019-04" db="EMBL/GenBank/DDBJ databases">
        <authorList>
            <consortium name="Pathogen Informatics"/>
        </authorList>
    </citation>
    <scope>NUCLEOTIDE SEQUENCE [LARGE SCALE GENOMIC DNA]</scope>
    <source>
        <strain evidence="2 3">NCTC9185</strain>
    </source>
</reference>
<evidence type="ECO:0000259" key="1">
    <source>
        <dbReference type="Pfam" id="PF00005"/>
    </source>
</evidence>
<sequence length="58" mass="6401">MREFIYPQANKASLEKVNFVLQPGQMLGICGPTGSGKSTILALIQRHFDVTPGRYSFS</sequence>
<keyword evidence="2" id="KW-0547">Nucleotide-binding</keyword>
<feature type="domain" description="ABC transporter" evidence="1">
    <location>
        <begin position="14"/>
        <end position="55"/>
    </location>
</feature>
<dbReference type="PANTHER" id="PTHR24221">
    <property type="entry name" value="ATP-BINDING CASSETTE SUB-FAMILY B"/>
    <property type="match status" value="1"/>
</dbReference>
<dbReference type="InterPro" id="IPR003439">
    <property type="entry name" value="ABC_transporter-like_ATP-bd"/>
</dbReference>
<dbReference type="PANTHER" id="PTHR24221:SF300">
    <property type="entry name" value="MULTIDRUG RESISTANCE-LIKE ATP-BINDING PROTEIN MDLA"/>
    <property type="match status" value="1"/>
</dbReference>
<dbReference type="AlphaFoldDB" id="A0A4U9DAB2"/>
<keyword evidence="2" id="KW-0378">Hydrolase</keyword>
<dbReference type="InterPro" id="IPR039421">
    <property type="entry name" value="Type_1_exporter"/>
</dbReference>
<dbReference type="InterPro" id="IPR027417">
    <property type="entry name" value="P-loop_NTPase"/>
</dbReference>
<evidence type="ECO:0000313" key="2">
    <source>
        <dbReference type="EMBL" id="VTN14542.1"/>
    </source>
</evidence>
<dbReference type="Pfam" id="PF00005">
    <property type="entry name" value="ABC_tran"/>
    <property type="match status" value="1"/>
</dbReference>
<organism evidence="2 3">
    <name type="scientific">Raoultella terrigena</name>
    <name type="common">Klebsiella terrigena</name>
    <dbReference type="NCBI Taxonomy" id="577"/>
    <lineage>
        <taxon>Bacteria</taxon>
        <taxon>Pseudomonadati</taxon>
        <taxon>Pseudomonadota</taxon>
        <taxon>Gammaproteobacteria</taxon>
        <taxon>Enterobacterales</taxon>
        <taxon>Enterobacteriaceae</taxon>
        <taxon>Klebsiella/Raoultella group</taxon>
        <taxon>Raoultella</taxon>
    </lineage>
</organism>
<name>A0A4U9DAB2_RAOTE</name>
<dbReference type="GO" id="GO:0016887">
    <property type="term" value="F:ATP hydrolysis activity"/>
    <property type="evidence" value="ECO:0007669"/>
    <property type="project" value="InterPro"/>
</dbReference>
<proteinExistence type="predicted"/>
<dbReference type="GO" id="GO:0042626">
    <property type="term" value="F:ATPase-coupled transmembrane transporter activity"/>
    <property type="evidence" value="ECO:0007669"/>
    <property type="project" value="TreeGrafter"/>
</dbReference>
<dbReference type="EC" id="3.6.3.42" evidence="2"/>
<protein>
    <submittedName>
        <fullName evidence="2">Beta-(1--&gt;2)glucan export ATP-binding/permease protein NdvA</fullName>
        <ecNumber evidence="2">3.6.3.42</ecNumber>
    </submittedName>
</protein>
<accession>A0A4U9DAB2</accession>
<gene>
    <name evidence="2" type="primary">ndvA</name>
    <name evidence="2" type="ORF">NCTC9185_06605</name>
</gene>
<dbReference type="GO" id="GO:0005524">
    <property type="term" value="F:ATP binding"/>
    <property type="evidence" value="ECO:0007669"/>
    <property type="project" value="UniProtKB-KW"/>
</dbReference>